<organism evidence="2 3">
    <name type="scientific">Amycolatopsis rubida</name>
    <dbReference type="NCBI Taxonomy" id="112413"/>
    <lineage>
        <taxon>Bacteria</taxon>
        <taxon>Bacillati</taxon>
        <taxon>Actinomycetota</taxon>
        <taxon>Actinomycetes</taxon>
        <taxon>Pseudonocardiales</taxon>
        <taxon>Pseudonocardiaceae</taxon>
        <taxon>Amycolatopsis</taxon>
    </lineage>
</organism>
<keyword evidence="3" id="KW-1185">Reference proteome</keyword>
<protein>
    <submittedName>
        <fullName evidence="2">Uncharacterized protein</fullName>
    </submittedName>
</protein>
<proteinExistence type="predicted"/>
<evidence type="ECO:0000313" key="2">
    <source>
        <dbReference type="EMBL" id="NEC54628.1"/>
    </source>
</evidence>
<reference evidence="2 3" key="1">
    <citation type="submission" date="2020-01" db="EMBL/GenBank/DDBJ databases">
        <title>Insect and environment-associated Actinomycetes.</title>
        <authorList>
            <person name="Currrie C."/>
            <person name="Chevrette M."/>
            <person name="Carlson C."/>
            <person name="Stubbendieck R."/>
            <person name="Wendt-Pienkowski E."/>
        </authorList>
    </citation>
    <scope>NUCLEOTIDE SEQUENCE [LARGE SCALE GENOMIC DNA]</scope>
    <source>
        <strain evidence="2 3">SID8386</strain>
    </source>
</reference>
<comment type="caution">
    <text evidence="2">The sequence shown here is derived from an EMBL/GenBank/DDBJ whole genome shotgun (WGS) entry which is preliminary data.</text>
</comment>
<gene>
    <name evidence="2" type="ORF">G3I59_03190</name>
</gene>
<evidence type="ECO:0000313" key="3">
    <source>
        <dbReference type="Proteomes" id="UP000470404"/>
    </source>
</evidence>
<keyword evidence="1" id="KW-1133">Transmembrane helix</keyword>
<name>A0ABX0BP62_9PSEU</name>
<sequence length="60" mass="6286">MAGRGPGTEEARPVNAVLLADGDEMLRHLAHDLFVKGLIVLGAVVAAVVGIVVIWKRAGR</sequence>
<keyword evidence="1" id="KW-0472">Membrane</keyword>
<dbReference type="EMBL" id="JAAGNC010000027">
    <property type="protein sequence ID" value="NEC54628.1"/>
    <property type="molecule type" value="Genomic_DNA"/>
</dbReference>
<feature type="transmembrane region" description="Helical" evidence="1">
    <location>
        <begin position="33"/>
        <end position="55"/>
    </location>
</feature>
<keyword evidence="1" id="KW-0812">Transmembrane</keyword>
<accession>A0ABX0BP62</accession>
<dbReference type="Proteomes" id="UP000470404">
    <property type="component" value="Unassembled WGS sequence"/>
</dbReference>
<evidence type="ECO:0000256" key="1">
    <source>
        <dbReference type="SAM" id="Phobius"/>
    </source>
</evidence>